<sequence>MSFRLQFFYHTSHRTQVFINLKSFKKTPAKNHSLHSQFQEDSSLIKVKKIIFFISLFVVFCCSSDCFLTTPPPPIASSPSDEFVAPNRAFISLLTRRHAPPEVSVFIIFKSVLQIVQPPSDPSSSTLQIVPCSQSSLLLQKTQQPLDSSFDQRSRSWHASSSRSTPQTSPRHRSLPHPYLQPEAAPWHSKPPPPGPEIHGPTR</sequence>
<protein>
    <submittedName>
        <fullName evidence="2">Uncharacterized protein</fullName>
    </submittedName>
</protein>
<evidence type="ECO:0000313" key="2">
    <source>
        <dbReference type="EMBL" id="MED6135612.1"/>
    </source>
</evidence>
<dbReference type="EMBL" id="JASCZI010060729">
    <property type="protein sequence ID" value="MED6135612.1"/>
    <property type="molecule type" value="Genomic_DNA"/>
</dbReference>
<dbReference type="Proteomes" id="UP001341840">
    <property type="component" value="Unassembled WGS sequence"/>
</dbReference>
<reference evidence="2 3" key="1">
    <citation type="journal article" date="2023" name="Plants (Basel)">
        <title>Bridging the Gap: Combining Genomics and Transcriptomics Approaches to Understand Stylosanthes scabra, an Orphan Legume from the Brazilian Caatinga.</title>
        <authorList>
            <person name="Ferreira-Neto J.R.C."/>
            <person name="da Silva M.D."/>
            <person name="Binneck E."/>
            <person name="de Melo N.F."/>
            <person name="da Silva R.H."/>
            <person name="de Melo A.L.T.M."/>
            <person name="Pandolfi V."/>
            <person name="Bustamante F.O."/>
            <person name="Brasileiro-Vidal A.C."/>
            <person name="Benko-Iseppon A.M."/>
        </authorList>
    </citation>
    <scope>NUCLEOTIDE SEQUENCE [LARGE SCALE GENOMIC DNA]</scope>
    <source>
        <tissue evidence="2">Leaves</tissue>
    </source>
</reference>
<organism evidence="2 3">
    <name type="scientific">Stylosanthes scabra</name>
    <dbReference type="NCBI Taxonomy" id="79078"/>
    <lineage>
        <taxon>Eukaryota</taxon>
        <taxon>Viridiplantae</taxon>
        <taxon>Streptophyta</taxon>
        <taxon>Embryophyta</taxon>
        <taxon>Tracheophyta</taxon>
        <taxon>Spermatophyta</taxon>
        <taxon>Magnoliopsida</taxon>
        <taxon>eudicotyledons</taxon>
        <taxon>Gunneridae</taxon>
        <taxon>Pentapetalae</taxon>
        <taxon>rosids</taxon>
        <taxon>fabids</taxon>
        <taxon>Fabales</taxon>
        <taxon>Fabaceae</taxon>
        <taxon>Papilionoideae</taxon>
        <taxon>50 kb inversion clade</taxon>
        <taxon>dalbergioids sensu lato</taxon>
        <taxon>Dalbergieae</taxon>
        <taxon>Pterocarpus clade</taxon>
        <taxon>Stylosanthes</taxon>
    </lineage>
</organism>
<keyword evidence="3" id="KW-1185">Reference proteome</keyword>
<evidence type="ECO:0000256" key="1">
    <source>
        <dbReference type="SAM" id="MobiDB-lite"/>
    </source>
</evidence>
<gene>
    <name evidence="2" type="ORF">PIB30_048213</name>
</gene>
<evidence type="ECO:0000313" key="3">
    <source>
        <dbReference type="Proteomes" id="UP001341840"/>
    </source>
</evidence>
<feature type="compositionally biased region" description="Low complexity" evidence="1">
    <location>
        <begin position="157"/>
        <end position="169"/>
    </location>
</feature>
<name>A0ABU6SH80_9FABA</name>
<proteinExistence type="predicted"/>
<comment type="caution">
    <text evidence="2">The sequence shown here is derived from an EMBL/GenBank/DDBJ whole genome shotgun (WGS) entry which is preliminary data.</text>
</comment>
<accession>A0ABU6SH80</accession>
<feature type="region of interest" description="Disordered" evidence="1">
    <location>
        <begin position="143"/>
        <end position="203"/>
    </location>
</feature>